<dbReference type="Gene3D" id="2.60.40.10">
    <property type="entry name" value="Immunoglobulins"/>
    <property type="match status" value="3"/>
</dbReference>
<feature type="compositionally biased region" description="Low complexity" evidence="4">
    <location>
        <begin position="530"/>
        <end position="543"/>
    </location>
</feature>
<dbReference type="Proteomes" id="UP000472274">
    <property type="component" value="Unplaced"/>
</dbReference>
<reference evidence="7" key="2">
    <citation type="submission" date="2025-09" db="UniProtKB">
        <authorList>
            <consortium name="Ensembl"/>
        </authorList>
    </citation>
    <scope>IDENTIFICATION</scope>
</reference>
<dbReference type="SUPFAM" id="SSF48726">
    <property type="entry name" value="Immunoglobulin"/>
    <property type="match status" value="3"/>
</dbReference>
<feature type="compositionally biased region" description="Polar residues" evidence="4">
    <location>
        <begin position="324"/>
        <end position="333"/>
    </location>
</feature>
<organism evidence="7 8">
    <name type="scientific">Terrapene triunguis</name>
    <name type="common">Three-toed box turtle</name>
    <dbReference type="NCBI Taxonomy" id="2587831"/>
    <lineage>
        <taxon>Eukaryota</taxon>
        <taxon>Metazoa</taxon>
        <taxon>Chordata</taxon>
        <taxon>Craniata</taxon>
        <taxon>Vertebrata</taxon>
        <taxon>Euteleostomi</taxon>
        <taxon>Archelosauria</taxon>
        <taxon>Testudinata</taxon>
        <taxon>Testudines</taxon>
        <taxon>Cryptodira</taxon>
        <taxon>Durocryptodira</taxon>
        <taxon>Testudinoidea</taxon>
        <taxon>Emydidae</taxon>
        <taxon>Terrapene</taxon>
    </lineage>
</organism>
<dbReference type="Ensembl" id="ENSTMTT00000024135.1">
    <property type="protein sequence ID" value="ENSTMTP00000023315.1"/>
    <property type="gene ID" value="ENSTMTG00000016988.1"/>
</dbReference>
<feature type="domain" description="Ig-like" evidence="6">
    <location>
        <begin position="213"/>
        <end position="292"/>
    </location>
</feature>
<dbReference type="InterPro" id="IPR013783">
    <property type="entry name" value="Ig-like_fold"/>
</dbReference>
<dbReference type="Pfam" id="PF13927">
    <property type="entry name" value="Ig_3"/>
    <property type="match status" value="2"/>
</dbReference>
<dbReference type="InterPro" id="IPR003598">
    <property type="entry name" value="Ig_sub2"/>
</dbReference>
<feature type="compositionally biased region" description="Low complexity" evidence="4">
    <location>
        <begin position="411"/>
        <end position="420"/>
    </location>
</feature>
<dbReference type="InterPro" id="IPR003599">
    <property type="entry name" value="Ig_sub"/>
</dbReference>
<dbReference type="GeneTree" id="ENSGT01150000286974"/>
<dbReference type="PANTHER" id="PTHR11738">
    <property type="entry name" value="MHC CLASS I NK CELL RECEPTOR"/>
    <property type="match status" value="1"/>
</dbReference>
<feature type="domain" description="Ig-like" evidence="6">
    <location>
        <begin position="32"/>
        <end position="109"/>
    </location>
</feature>
<feature type="region of interest" description="Disordered" evidence="4">
    <location>
        <begin position="397"/>
        <end position="448"/>
    </location>
</feature>
<dbReference type="PANTHER" id="PTHR11738:SF186">
    <property type="entry name" value="OSTEOCLAST-ASSOCIATED IMMUNOGLOBULIN-LIKE RECEPTOR"/>
    <property type="match status" value="1"/>
</dbReference>
<dbReference type="InterPro" id="IPR007110">
    <property type="entry name" value="Ig-like_dom"/>
</dbReference>
<dbReference type="Pfam" id="PF13895">
    <property type="entry name" value="Ig_2"/>
    <property type="match status" value="1"/>
</dbReference>
<accession>A0A674JPM6</accession>
<keyword evidence="8" id="KW-1185">Reference proteome</keyword>
<keyword evidence="1 5" id="KW-0732">Signal</keyword>
<dbReference type="InterPro" id="IPR050412">
    <property type="entry name" value="Ig-like_Receptors_ImmuneReg"/>
</dbReference>
<name>A0A674JPM6_9SAUR</name>
<proteinExistence type="predicted"/>
<evidence type="ECO:0000256" key="2">
    <source>
        <dbReference type="ARBA" id="ARBA00023157"/>
    </source>
</evidence>
<dbReference type="AlphaFoldDB" id="A0A674JPM6"/>
<keyword evidence="3" id="KW-0393">Immunoglobulin domain</keyword>
<sequence>GFRVAAVLVCILCVSPSHSCLCVNTELPVPGPSISVSPSGVIAPGGAVTIRCQCQCEARRLFLYKDGIKIWELDAAGDGGEFTIPSARQADGGVYTCQSRSRSEPPNWSDPSDIIYPKPSISLRPSGRVALGGAVTVRCRGRYQNMKFLLYKDGNPNALQDMEPAGDLAEFPIRNVSWRDAGSYSCYYHHKWYPFIWSRPSDPVELVGSLPKPSISVSPGGVIPVGGNVTIRCQHQHLGMRILFYKDGDSDYLAHTDPAGSEAEFPITSAGREHGGSYTCRYSYRTERAAYSEPSDLVQIIVAGQGPSPASRLPAPHPARPQGVTVSPGTQQMGRPASEGCACVWGKSWPPGGGCVGSREISGDALGALDPRGDPDPVSVPSLTLYAGDGAQWPCRGLSHAPSPATAELNSPKPSISLSPSGGGGSPWGSRDRPVSGSAPGSGVCSVQGWGRNAAVRGRDSAGVKFPIPKVSWSDGGSNTCYYPPTRILTAGRSPATPWSWWEQVRGPARRPRSQPHPQPDTQGGSAPMGHSEPGSSLSPGPSRGDTQQEPEVGRFRAGPAP</sequence>
<evidence type="ECO:0000313" key="7">
    <source>
        <dbReference type="Ensembl" id="ENSTMTP00000023315.1"/>
    </source>
</evidence>
<evidence type="ECO:0000256" key="5">
    <source>
        <dbReference type="SAM" id="SignalP"/>
    </source>
</evidence>
<keyword evidence="2" id="KW-1015">Disulfide bond</keyword>
<evidence type="ECO:0000256" key="3">
    <source>
        <dbReference type="ARBA" id="ARBA00023319"/>
    </source>
</evidence>
<evidence type="ECO:0000256" key="1">
    <source>
        <dbReference type="ARBA" id="ARBA00022729"/>
    </source>
</evidence>
<dbReference type="InterPro" id="IPR036179">
    <property type="entry name" value="Ig-like_dom_sf"/>
</dbReference>
<protein>
    <recommendedName>
        <fullName evidence="6">Ig-like domain-containing protein</fullName>
    </recommendedName>
</protein>
<dbReference type="SMART" id="SM00409">
    <property type="entry name" value="IG"/>
    <property type="match status" value="3"/>
</dbReference>
<dbReference type="PROSITE" id="PS50835">
    <property type="entry name" value="IG_LIKE"/>
    <property type="match status" value="3"/>
</dbReference>
<evidence type="ECO:0000259" key="6">
    <source>
        <dbReference type="PROSITE" id="PS50835"/>
    </source>
</evidence>
<evidence type="ECO:0000256" key="4">
    <source>
        <dbReference type="SAM" id="MobiDB-lite"/>
    </source>
</evidence>
<dbReference type="GO" id="GO:0002764">
    <property type="term" value="P:immune response-regulating signaling pathway"/>
    <property type="evidence" value="ECO:0007669"/>
    <property type="project" value="TreeGrafter"/>
</dbReference>
<feature type="domain" description="Ig-like" evidence="6">
    <location>
        <begin position="119"/>
        <end position="186"/>
    </location>
</feature>
<feature type="signal peptide" evidence="5">
    <location>
        <begin position="1"/>
        <end position="22"/>
    </location>
</feature>
<feature type="chain" id="PRO_5025471095" description="Ig-like domain-containing protein" evidence="5">
    <location>
        <begin position="23"/>
        <end position="562"/>
    </location>
</feature>
<dbReference type="FunFam" id="2.60.40.10:FF:000049">
    <property type="entry name" value="Leukocyte immunoglobulin-like receptor subfamily B member 1"/>
    <property type="match status" value="3"/>
</dbReference>
<feature type="region of interest" description="Disordered" evidence="4">
    <location>
        <begin position="306"/>
        <end position="335"/>
    </location>
</feature>
<evidence type="ECO:0000313" key="8">
    <source>
        <dbReference type="Proteomes" id="UP000472274"/>
    </source>
</evidence>
<reference evidence="7" key="1">
    <citation type="submission" date="2025-08" db="UniProtKB">
        <authorList>
            <consortium name="Ensembl"/>
        </authorList>
    </citation>
    <scope>IDENTIFICATION</scope>
</reference>
<dbReference type="SMART" id="SM00408">
    <property type="entry name" value="IGc2"/>
    <property type="match status" value="3"/>
</dbReference>
<feature type="region of interest" description="Disordered" evidence="4">
    <location>
        <begin position="506"/>
        <end position="562"/>
    </location>
</feature>